<keyword evidence="1" id="KW-0472">Membrane</keyword>
<organism evidence="2 3">
    <name type="scientific">Luteimonas deserti</name>
    <dbReference type="NCBI Taxonomy" id="2752306"/>
    <lineage>
        <taxon>Bacteria</taxon>
        <taxon>Pseudomonadati</taxon>
        <taxon>Pseudomonadota</taxon>
        <taxon>Gammaproteobacteria</taxon>
        <taxon>Lysobacterales</taxon>
        <taxon>Lysobacteraceae</taxon>
        <taxon>Luteimonas</taxon>
    </lineage>
</organism>
<accession>A0A7Z0TY24</accession>
<name>A0A7Z0TY24_9GAMM</name>
<dbReference type="EMBL" id="JACCJZ010000013">
    <property type="protein sequence ID" value="NYZ62465.1"/>
    <property type="molecule type" value="Genomic_DNA"/>
</dbReference>
<evidence type="ECO:0008006" key="4">
    <source>
        <dbReference type="Google" id="ProtNLM"/>
    </source>
</evidence>
<evidence type="ECO:0000256" key="1">
    <source>
        <dbReference type="SAM" id="Phobius"/>
    </source>
</evidence>
<gene>
    <name evidence="2" type="ORF">H0E82_06770</name>
</gene>
<keyword evidence="1" id="KW-0812">Transmembrane</keyword>
<feature type="transmembrane region" description="Helical" evidence="1">
    <location>
        <begin position="28"/>
        <end position="50"/>
    </location>
</feature>
<sequence length="99" mass="11044">MDGISTAPNWPRCGVGNERAPRCRPWRWIALGGIVCLLAWIAVAVGFALGVDRATWFVLVTVAAVATEALVWLSALVLGLRVFEVRRRLWLALRSRFVR</sequence>
<protein>
    <recommendedName>
        <fullName evidence="4">Transporter suffix domain-containing protein</fullName>
    </recommendedName>
</protein>
<evidence type="ECO:0000313" key="2">
    <source>
        <dbReference type="EMBL" id="NYZ62465.1"/>
    </source>
</evidence>
<dbReference type="RefSeq" id="WP_180544681.1">
    <property type="nucleotide sequence ID" value="NZ_JACCJZ010000013.1"/>
</dbReference>
<proteinExistence type="predicted"/>
<feature type="transmembrane region" description="Helical" evidence="1">
    <location>
        <begin position="56"/>
        <end position="80"/>
    </location>
</feature>
<dbReference type="AlphaFoldDB" id="A0A7Z0TY24"/>
<keyword evidence="3" id="KW-1185">Reference proteome</keyword>
<comment type="caution">
    <text evidence="2">The sequence shown here is derived from an EMBL/GenBank/DDBJ whole genome shotgun (WGS) entry which is preliminary data.</text>
</comment>
<keyword evidence="1" id="KW-1133">Transmembrane helix</keyword>
<dbReference type="Proteomes" id="UP000589896">
    <property type="component" value="Unassembled WGS sequence"/>
</dbReference>
<reference evidence="2 3" key="1">
    <citation type="submission" date="2020-07" db="EMBL/GenBank/DDBJ databases">
        <title>isolation of Luteimonas sp. SJ-16.</title>
        <authorList>
            <person name="Huang X.-X."/>
            <person name="Xu L."/>
            <person name="Sun J.-Q."/>
        </authorList>
    </citation>
    <scope>NUCLEOTIDE SEQUENCE [LARGE SCALE GENOMIC DNA]</scope>
    <source>
        <strain evidence="2 3">SJ-16</strain>
    </source>
</reference>
<evidence type="ECO:0000313" key="3">
    <source>
        <dbReference type="Proteomes" id="UP000589896"/>
    </source>
</evidence>